<evidence type="ECO:0000313" key="5">
    <source>
        <dbReference type="Proteomes" id="UP001174909"/>
    </source>
</evidence>
<evidence type="ECO:0000313" key="4">
    <source>
        <dbReference type="EMBL" id="CAI8038575.1"/>
    </source>
</evidence>
<dbReference type="GO" id="GO:0003747">
    <property type="term" value="F:translation release factor activity"/>
    <property type="evidence" value="ECO:0007669"/>
    <property type="project" value="InterPro"/>
</dbReference>
<proteinExistence type="inferred from homology"/>
<dbReference type="EMBL" id="CASHTH010003003">
    <property type="protein sequence ID" value="CAI8038575.1"/>
    <property type="molecule type" value="Genomic_DNA"/>
</dbReference>
<feature type="domain" description="Peptide chain release factor" evidence="3">
    <location>
        <begin position="29"/>
        <end position="139"/>
    </location>
</feature>
<keyword evidence="2" id="KW-0648">Protein biosynthesis</keyword>
<dbReference type="InterPro" id="IPR000352">
    <property type="entry name" value="Pep_chain_release_fac_I"/>
</dbReference>
<evidence type="ECO:0000256" key="1">
    <source>
        <dbReference type="ARBA" id="ARBA00010835"/>
    </source>
</evidence>
<evidence type="ECO:0000256" key="2">
    <source>
        <dbReference type="ARBA" id="ARBA00022917"/>
    </source>
</evidence>
<comment type="similarity">
    <text evidence="1">Belongs to the prokaryotic/mitochondrial release factor family.</text>
</comment>
<dbReference type="Gene3D" id="3.30.70.1660">
    <property type="match status" value="1"/>
</dbReference>
<dbReference type="SUPFAM" id="SSF75620">
    <property type="entry name" value="Release factor"/>
    <property type="match status" value="1"/>
</dbReference>
<sequence>MQQLGQLQHSVELWRGLGSQVADLLELTSLAIETGDESVADELSVETAAAAASLAKAEMALTLSGPYDDRPAILTIHSGAGGTDSHDWVEMLTGMYAGWATTGSRPVQVLNTAYGDEAGLRTSTLEIGGLHAFGYLNAEVGVHRLVRISPFDPARRRQTSFARVEVLPSAVDDDPEVEVRADDLKMDFFRSSGPGGQNVQKVASAVRLTHIPTGIVVTCQTERSQHQNRDYAMRILRAKLLALREEERAQELSALRGDRVSAEWGNQIRSYVLHPYKSTDSSKPGW</sequence>
<keyword evidence="5" id="KW-1185">Reference proteome</keyword>
<reference evidence="4" key="1">
    <citation type="submission" date="2023-03" db="EMBL/GenBank/DDBJ databases">
        <authorList>
            <person name="Steffen K."/>
            <person name="Cardenas P."/>
        </authorList>
    </citation>
    <scope>NUCLEOTIDE SEQUENCE</scope>
</reference>
<evidence type="ECO:0000259" key="3">
    <source>
        <dbReference type="SMART" id="SM00937"/>
    </source>
</evidence>
<dbReference type="PANTHER" id="PTHR43116">
    <property type="entry name" value="PEPTIDE CHAIN RELEASE FACTOR 2"/>
    <property type="match status" value="1"/>
</dbReference>
<dbReference type="InterPro" id="IPR005139">
    <property type="entry name" value="PCRF"/>
</dbReference>
<accession>A0AA35X587</accession>
<dbReference type="GO" id="GO:0005737">
    <property type="term" value="C:cytoplasm"/>
    <property type="evidence" value="ECO:0007669"/>
    <property type="project" value="UniProtKB-ARBA"/>
</dbReference>
<dbReference type="AlphaFoldDB" id="A0AA35X587"/>
<dbReference type="FunFam" id="3.30.160.20:FF:000010">
    <property type="entry name" value="Peptide chain release factor 2"/>
    <property type="match status" value="1"/>
</dbReference>
<dbReference type="Gene3D" id="1.20.58.410">
    <property type="entry name" value="Release factor"/>
    <property type="match status" value="1"/>
</dbReference>
<dbReference type="PANTHER" id="PTHR43116:SF3">
    <property type="entry name" value="CLASS I PEPTIDE CHAIN RELEASE FACTOR"/>
    <property type="match status" value="1"/>
</dbReference>
<name>A0AA35X587_GEOBA</name>
<dbReference type="InterPro" id="IPR045853">
    <property type="entry name" value="Pep_chain_release_fac_I_sf"/>
</dbReference>
<dbReference type="SMART" id="SM00937">
    <property type="entry name" value="PCRF"/>
    <property type="match status" value="1"/>
</dbReference>
<protein>
    <submittedName>
        <fullName evidence="4">Peptide chain release factor 2</fullName>
    </submittedName>
</protein>
<dbReference type="Pfam" id="PF00472">
    <property type="entry name" value="RF-1"/>
    <property type="match status" value="1"/>
</dbReference>
<gene>
    <name evidence="4" type="ORF">GBAR_LOCUS21515</name>
</gene>
<comment type="caution">
    <text evidence="4">The sequence shown here is derived from an EMBL/GenBank/DDBJ whole genome shotgun (WGS) entry which is preliminary data.</text>
</comment>
<dbReference type="Proteomes" id="UP001174909">
    <property type="component" value="Unassembled WGS sequence"/>
</dbReference>
<dbReference type="Gene3D" id="3.30.160.20">
    <property type="match status" value="1"/>
</dbReference>
<dbReference type="Pfam" id="PF03462">
    <property type="entry name" value="PCRF"/>
    <property type="match status" value="1"/>
</dbReference>
<organism evidence="4 5">
    <name type="scientific">Geodia barretti</name>
    <name type="common">Barrett's horny sponge</name>
    <dbReference type="NCBI Taxonomy" id="519541"/>
    <lineage>
        <taxon>Eukaryota</taxon>
        <taxon>Metazoa</taxon>
        <taxon>Porifera</taxon>
        <taxon>Demospongiae</taxon>
        <taxon>Heteroscleromorpha</taxon>
        <taxon>Tetractinellida</taxon>
        <taxon>Astrophorina</taxon>
        <taxon>Geodiidae</taxon>
        <taxon>Geodia</taxon>
    </lineage>
</organism>